<comment type="catalytic activity">
    <reaction evidence="1">
        <text>S-ubiquitinyl-[E2 ubiquitin-conjugating enzyme]-L-cysteine + [acceptor protein]-L-lysine = [E2 ubiquitin-conjugating enzyme]-L-cysteine + N(6)-ubiquitinyl-[acceptor protein]-L-lysine.</text>
        <dbReference type="EC" id="2.3.2.27"/>
    </reaction>
</comment>
<evidence type="ECO:0000313" key="12">
    <source>
        <dbReference type="Ensembl" id="ENSSOCP00000023061.1"/>
    </source>
</evidence>
<dbReference type="SMART" id="SM00184">
    <property type="entry name" value="RING"/>
    <property type="match status" value="1"/>
</dbReference>
<keyword evidence="5 9" id="KW-0863">Zinc-finger</keyword>
<reference evidence="12" key="1">
    <citation type="submission" date="2025-08" db="UniProtKB">
        <authorList>
            <consortium name="Ensembl"/>
        </authorList>
    </citation>
    <scope>IDENTIFICATION</scope>
</reference>
<dbReference type="EC" id="2.3.2.27" evidence="2"/>
<keyword evidence="3" id="KW-0808">Transferase</keyword>
<keyword evidence="13" id="KW-1185">Reference proteome</keyword>
<reference evidence="12" key="2">
    <citation type="submission" date="2025-09" db="UniProtKB">
        <authorList>
            <consortium name="Ensembl"/>
        </authorList>
    </citation>
    <scope>IDENTIFICATION</scope>
</reference>
<dbReference type="GO" id="GO:0008270">
    <property type="term" value="F:zinc ion binding"/>
    <property type="evidence" value="ECO:0007669"/>
    <property type="project" value="UniProtKB-KW"/>
</dbReference>
<dbReference type="PROSITE" id="PS50089">
    <property type="entry name" value="ZF_RING_2"/>
    <property type="match status" value="1"/>
</dbReference>
<evidence type="ECO:0000256" key="8">
    <source>
        <dbReference type="ARBA" id="ARBA00023163"/>
    </source>
</evidence>
<evidence type="ECO:0000256" key="3">
    <source>
        <dbReference type="ARBA" id="ARBA00022679"/>
    </source>
</evidence>
<dbReference type="GO" id="GO:0006513">
    <property type="term" value="P:protein monoubiquitination"/>
    <property type="evidence" value="ECO:0007669"/>
    <property type="project" value="TreeGrafter"/>
</dbReference>
<evidence type="ECO:0000256" key="7">
    <source>
        <dbReference type="ARBA" id="ARBA00023015"/>
    </source>
</evidence>
<dbReference type="Gene3D" id="3.30.40.10">
    <property type="entry name" value="Zinc/RING finger domain, C3HC4 (zinc finger)"/>
    <property type="match status" value="1"/>
</dbReference>
<organism evidence="12 13">
    <name type="scientific">Strix occidentalis caurina</name>
    <name type="common">northern spotted owl</name>
    <dbReference type="NCBI Taxonomy" id="311401"/>
    <lineage>
        <taxon>Eukaryota</taxon>
        <taxon>Metazoa</taxon>
        <taxon>Chordata</taxon>
        <taxon>Craniata</taxon>
        <taxon>Vertebrata</taxon>
        <taxon>Euteleostomi</taxon>
        <taxon>Archelosauria</taxon>
        <taxon>Archosauria</taxon>
        <taxon>Dinosauria</taxon>
        <taxon>Saurischia</taxon>
        <taxon>Theropoda</taxon>
        <taxon>Coelurosauria</taxon>
        <taxon>Aves</taxon>
        <taxon>Neognathae</taxon>
        <taxon>Neoaves</taxon>
        <taxon>Telluraves</taxon>
        <taxon>Strigiformes</taxon>
        <taxon>Strigidae</taxon>
        <taxon>Strix</taxon>
    </lineage>
</organism>
<protein>
    <recommendedName>
        <fullName evidence="2">RING-type E3 ubiquitin transferase</fullName>
        <ecNumber evidence="2">2.3.2.27</ecNumber>
    </recommendedName>
</protein>
<evidence type="ECO:0000256" key="1">
    <source>
        <dbReference type="ARBA" id="ARBA00000900"/>
    </source>
</evidence>
<dbReference type="PROSITE" id="PS00518">
    <property type="entry name" value="ZF_RING_1"/>
    <property type="match status" value="1"/>
</dbReference>
<dbReference type="Pfam" id="PF13639">
    <property type="entry name" value="zf-RING_2"/>
    <property type="match status" value="1"/>
</dbReference>
<accession>A0A8D0FX89</accession>
<dbReference type="Proteomes" id="UP000694551">
    <property type="component" value="Unplaced"/>
</dbReference>
<dbReference type="AlphaFoldDB" id="A0A8D0FX89"/>
<dbReference type="SUPFAM" id="SSF57850">
    <property type="entry name" value="RING/U-box"/>
    <property type="match status" value="1"/>
</dbReference>
<evidence type="ECO:0000256" key="6">
    <source>
        <dbReference type="ARBA" id="ARBA00022833"/>
    </source>
</evidence>
<evidence type="ECO:0000256" key="9">
    <source>
        <dbReference type="PROSITE-ProRule" id="PRU00175"/>
    </source>
</evidence>
<dbReference type="PANTHER" id="PTHR46077">
    <property type="entry name" value="E3 UBIQUITIN-PROTEIN LIGASE TOPORS"/>
    <property type="match status" value="1"/>
</dbReference>
<sequence length="208" mass="23377">PWEQRGYTSEEDRCPICLNTWDNTAYTMTCLHRFCFDCLWWWAEFKIECPVCRRTVTRSRQLLQGYQFEEFPRTQPSVASLGSTLSWGVSQERQERCLSTVQSWPEYREKWHRNYMALTTSAGLQERGELSPVASTSAVPSRGGTPEPGPAPSATLRQTGCPLSVSKAAILQPVPLLTAESAGGEHPADGSAFLFLPCCLTKEKILPW</sequence>
<evidence type="ECO:0000256" key="4">
    <source>
        <dbReference type="ARBA" id="ARBA00022723"/>
    </source>
</evidence>
<keyword evidence="6" id="KW-0862">Zinc</keyword>
<dbReference type="PANTHER" id="PTHR46077:SF1">
    <property type="entry name" value="TOP1 BINDING ARGININE_SERINE RICH PROTEIN, E3 UBIQUITIN LIGASE"/>
    <property type="match status" value="1"/>
</dbReference>
<proteinExistence type="predicted"/>
<dbReference type="GO" id="GO:0000209">
    <property type="term" value="P:protein polyubiquitination"/>
    <property type="evidence" value="ECO:0007669"/>
    <property type="project" value="TreeGrafter"/>
</dbReference>
<dbReference type="Ensembl" id="ENSSOCT00000023636.1">
    <property type="protein sequence ID" value="ENSSOCP00000023061.1"/>
    <property type="gene ID" value="ENSSOCG00000017061.1"/>
</dbReference>
<keyword evidence="7" id="KW-0805">Transcription regulation</keyword>
<dbReference type="InterPro" id="IPR013083">
    <property type="entry name" value="Znf_RING/FYVE/PHD"/>
</dbReference>
<dbReference type="InterPro" id="IPR001841">
    <property type="entry name" value="Znf_RING"/>
</dbReference>
<evidence type="ECO:0000256" key="2">
    <source>
        <dbReference type="ARBA" id="ARBA00012483"/>
    </source>
</evidence>
<dbReference type="GO" id="GO:0061630">
    <property type="term" value="F:ubiquitin protein ligase activity"/>
    <property type="evidence" value="ECO:0007669"/>
    <property type="project" value="UniProtKB-EC"/>
</dbReference>
<keyword evidence="8" id="KW-0804">Transcription</keyword>
<evidence type="ECO:0000313" key="13">
    <source>
        <dbReference type="Proteomes" id="UP000694551"/>
    </source>
</evidence>
<feature type="region of interest" description="Disordered" evidence="10">
    <location>
        <begin position="128"/>
        <end position="158"/>
    </location>
</feature>
<feature type="domain" description="RING-type" evidence="11">
    <location>
        <begin position="14"/>
        <end position="53"/>
    </location>
</feature>
<evidence type="ECO:0000259" key="11">
    <source>
        <dbReference type="PROSITE" id="PS50089"/>
    </source>
</evidence>
<keyword evidence="4" id="KW-0479">Metal-binding</keyword>
<evidence type="ECO:0000256" key="10">
    <source>
        <dbReference type="SAM" id="MobiDB-lite"/>
    </source>
</evidence>
<evidence type="ECO:0000256" key="5">
    <source>
        <dbReference type="ARBA" id="ARBA00022771"/>
    </source>
</evidence>
<name>A0A8D0FX89_STROC</name>
<dbReference type="InterPro" id="IPR017907">
    <property type="entry name" value="Znf_RING_CS"/>
</dbReference>